<dbReference type="GO" id="GO:0016757">
    <property type="term" value="F:glycosyltransferase activity"/>
    <property type="evidence" value="ECO:0007669"/>
    <property type="project" value="UniProtKB-KW"/>
</dbReference>
<dbReference type="FunFam" id="3.90.550.10:FF:000079">
    <property type="entry name" value="Probable glycosyl transferase"/>
    <property type="match status" value="1"/>
</dbReference>
<dbReference type="PANTHER" id="PTHR48090">
    <property type="entry name" value="UNDECAPRENYL-PHOSPHATE 4-DEOXY-4-FORMAMIDO-L-ARABINOSE TRANSFERASE-RELATED"/>
    <property type="match status" value="1"/>
</dbReference>
<evidence type="ECO:0000256" key="5">
    <source>
        <dbReference type="ARBA" id="ARBA00022692"/>
    </source>
</evidence>
<dbReference type="InterPro" id="IPR029044">
    <property type="entry name" value="Nucleotide-diphossugar_trans"/>
</dbReference>
<dbReference type="OrthoDB" id="9807778at2"/>
<evidence type="ECO:0000256" key="8">
    <source>
        <dbReference type="ARBA" id="ARBA00038152"/>
    </source>
</evidence>
<keyword evidence="5 9" id="KW-0812">Transmembrane</keyword>
<dbReference type="CDD" id="cd04187">
    <property type="entry name" value="DPM1_like_bac"/>
    <property type="match status" value="1"/>
</dbReference>
<dbReference type="SUPFAM" id="SSF53448">
    <property type="entry name" value="Nucleotide-diphospho-sugar transferases"/>
    <property type="match status" value="1"/>
</dbReference>
<keyword evidence="2" id="KW-1003">Cell membrane</keyword>
<evidence type="ECO:0000313" key="12">
    <source>
        <dbReference type="Proteomes" id="UP000215509"/>
    </source>
</evidence>
<evidence type="ECO:0000256" key="3">
    <source>
        <dbReference type="ARBA" id="ARBA00022676"/>
    </source>
</evidence>
<feature type="domain" description="Glycosyltransferase 2-like" evidence="10">
    <location>
        <begin position="9"/>
        <end position="170"/>
    </location>
</feature>
<evidence type="ECO:0000256" key="1">
    <source>
        <dbReference type="ARBA" id="ARBA00004651"/>
    </source>
</evidence>
<reference evidence="11 12" key="1">
    <citation type="submission" date="2017-07" db="EMBL/GenBank/DDBJ databases">
        <title>Genome sequencing and assembly of Paenibacillus rigui.</title>
        <authorList>
            <person name="Mayilraj S."/>
        </authorList>
    </citation>
    <scope>NUCLEOTIDE SEQUENCE [LARGE SCALE GENOMIC DNA]</scope>
    <source>
        <strain evidence="11 12">JCM 16352</strain>
    </source>
</reference>
<dbReference type="AlphaFoldDB" id="A0A229UVZ5"/>
<comment type="subcellular location">
    <subcellularLocation>
        <location evidence="1">Cell membrane</location>
        <topology evidence="1">Multi-pass membrane protein</topology>
    </subcellularLocation>
</comment>
<dbReference type="GO" id="GO:0005886">
    <property type="term" value="C:plasma membrane"/>
    <property type="evidence" value="ECO:0007669"/>
    <property type="project" value="UniProtKB-SubCell"/>
</dbReference>
<dbReference type="PANTHER" id="PTHR48090:SF1">
    <property type="entry name" value="PROPHAGE BACTOPRENOL GLUCOSYL TRANSFERASE HOMOLOG"/>
    <property type="match status" value="1"/>
</dbReference>
<accession>A0A229UVZ5</accession>
<sequence length="357" mass="40091">MLFEPIRYSVIVPMFNEQEVIVETYRRLKCVMDTLGEPYELLLVNDGSRDRTAEIVNGIIENDANVKMISFARNFGHQVAISAGMDHAQGQAVVVIDADLQDPPEVIVSMIGKWKEGYDVVYGKRVERRGETWFKRVTAHGFYRLLKALTSVDIPVDTGDFRLIDRKVCDVLKSLTERNRYVRGLVSWVGFRQTSVEYIREERWAGETKYPLGKMLRFALDAITSFSYKPLKLAGYLGFTLSAVSFLYLMIIMYQKLFTDTTITGWASIVAVNLFFNGVMLIILGIIGEYIGRIYDESKGRPLYIIRDKSGYGAGTGARGNPGSDAGYPLQGGIHSKPESAAVPVPAAAKERYEIFS</sequence>
<dbReference type="Gene3D" id="3.90.550.10">
    <property type="entry name" value="Spore Coat Polysaccharide Biosynthesis Protein SpsA, Chain A"/>
    <property type="match status" value="1"/>
</dbReference>
<protein>
    <submittedName>
        <fullName evidence="11">Glycosyltransferase</fullName>
    </submittedName>
</protein>
<comment type="similarity">
    <text evidence="8">Belongs to the glycosyltransferase 2 family. GtrB subfamily.</text>
</comment>
<name>A0A229UVZ5_9BACL</name>
<dbReference type="InterPro" id="IPR050256">
    <property type="entry name" value="Glycosyltransferase_2"/>
</dbReference>
<dbReference type="EMBL" id="NMQW01000005">
    <property type="protein sequence ID" value="OXM87461.1"/>
    <property type="molecule type" value="Genomic_DNA"/>
</dbReference>
<evidence type="ECO:0000256" key="6">
    <source>
        <dbReference type="ARBA" id="ARBA00022989"/>
    </source>
</evidence>
<feature type="transmembrane region" description="Helical" evidence="9">
    <location>
        <begin position="266"/>
        <end position="291"/>
    </location>
</feature>
<dbReference type="RefSeq" id="WP_094013758.1">
    <property type="nucleotide sequence ID" value="NZ_NMQW01000005.1"/>
</dbReference>
<evidence type="ECO:0000256" key="4">
    <source>
        <dbReference type="ARBA" id="ARBA00022679"/>
    </source>
</evidence>
<evidence type="ECO:0000256" key="7">
    <source>
        <dbReference type="ARBA" id="ARBA00023136"/>
    </source>
</evidence>
<dbReference type="InterPro" id="IPR001173">
    <property type="entry name" value="Glyco_trans_2-like"/>
</dbReference>
<dbReference type="Pfam" id="PF00535">
    <property type="entry name" value="Glycos_transf_2"/>
    <property type="match status" value="1"/>
</dbReference>
<keyword evidence="7 9" id="KW-0472">Membrane</keyword>
<dbReference type="Proteomes" id="UP000215509">
    <property type="component" value="Unassembled WGS sequence"/>
</dbReference>
<evidence type="ECO:0000256" key="9">
    <source>
        <dbReference type="SAM" id="Phobius"/>
    </source>
</evidence>
<feature type="transmembrane region" description="Helical" evidence="9">
    <location>
        <begin position="233"/>
        <end position="254"/>
    </location>
</feature>
<evidence type="ECO:0000259" key="10">
    <source>
        <dbReference type="Pfam" id="PF00535"/>
    </source>
</evidence>
<organism evidence="11 12">
    <name type="scientific">Paenibacillus rigui</name>
    <dbReference type="NCBI Taxonomy" id="554312"/>
    <lineage>
        <taxon>Bacteria</taxon>
        <taxon>Bacillati</taxon>
        <taxon>Bacillota</taxon>
        <taxon>Bacilli</taxon>
        <taxon>Bacillales</taxon>
        <taxon>Paenibacillaceae</taxon>
        <taxon>Paenibacillus</taxon>
    </lineage>
</organism>
<gene>
    <name evidence="11" type="ORF">CF651_05005</name>
</gene>
<keyword evidence="6 9" id="KW-1133">Transmembrane helix</keyword>
<keyword evidence="12" id="KW-1185">Reference proteome</keyword>
<comment type="caution">
    <text evidence="11">The sequence shown here is derived from an EMBL/GenBank/DDBJ whole genome shotgun (WGS) entry which is preliminary data.</text>
</comment>
<evidence type="ECO:0000256" key="2">
    <source>
        <dbReference type="ARBA" id="ARBA00022475"/>
    </source>
</evidence>
<proteinExistence type="inferred from homology"/>
<evidence type="ECO:0000313" key="11">
    <source>
        <dbReference type="EMBL" id="OXM87461.1"/>
    </source>
</evidence>
<keyword evidence="3" id="KW-0328">Glycosyltransferase</keyword>
<keyword evidence="4 11" id="KW-0808">Transferase</keyword>